<gene>
    <name evidence="2" type="ORF">DOO78_26355</name>
</gene>
<dbReference type="InterPro" id="IPR052345">
    <property type="entry name" value="Rad_response_metalloprotease"/>
</dbReference>
<dbReference type="Proteomes" id="UP000249065">
    <property type="component" value="Unassembled WGS sequence"/>
</dbReference>
<dbReference type="EMBL" id="QLIX01000055">
    <property type="protein sequence ID" value="RAI54124.1"/>
    <property type="molecule type" value="Genomic_DNA"/>
</dbReference>
<name>A0A327LV94_9PROT</name>
<sequence length="283" mass="32046">MSVAINTWAFEVSRQQPDPIEKIQKVAIDGFDGMLRPHPTRQAWQILYAEQPRYPGRERFTLAHEFGHYLLHRQDLQPGGDTCDTRSEESAYRCLPLHMDRWKEQEARREDEADTFACHLLMPFDDYRAQVGDAEMSGALLTHITDHYGVSLTAAVRRWIEFTDKRAAMVVARDGFALWGRASKAAYRSGIFIRSGMEIPEKSLAGTGQGGSLATTGRPTSLPAGVWTFARGSEPVKELTFIAERLGVSLTILQFEQTGGYQLEQDDEPWDSYDQFVRRAGDR</sequence>
<feature type="domain" description="IrrE N-terminal-like" evidence="1">
    <location>
        <begin position="43"/>
        <end position="159"/>
    </location>
</feature>
<accession>A0A327LV94</accession>
<evidence type="ECO:0000313" key="3">
    <source>
        <dbReference type="Proteomes" id="UP000249065"/>
    </source>
</evidence>
<dbReference type="Pfam" id="PF06114">
    <property type="entry name" value="Peptidase_M78"/>
    <property type="match status" value="1"/>
</dbReference>
<evidence type="ECO:0000259" key="1">
    <source>
        <dbReference type="Pfam" id="PF06114"/>
    </source>
</evidence>
<keyword evidence="3" id="KW-1185">Reference proteome</keyword>
<evidence type="ECO:0000313" key="2">
    <source>
        <dbReference type="EMBL" id="RAI54124.1"/>
    </source>
</evidence>
<comment type="caution">
    <text evidence="2">The sequence shown here is derived from an EMBL/GenBank/DDBJ whole genome shotgun (WGS) entry which is preliminary data.</text>
</comment>
<organism evidence="2 3">
    <name type="scientific">Roseicella frigidaeris</name>
    <dbReference type="NCBI Taxonomy" id="2230885"/>
    <lineage>
        <taxon>Bacteria</taxon>
        <taxon>Pseudomonadati</taxon>
        <taxon>Pseudomonadota</taxon>
        <taxon>Alphaproteobacteria</taxon>
        <taxon>Acetobacterales</taxon>
        <taxon>Roseomonadaceae</taxon>
        <taxon>Roseicella</taxon>
    </lineage>
</organism>
<reference evidence="3" key="1">
    <citation type="submission" date="2018-06" db="EMBL/GenBank/DDBJ databases">
        <authorList>
            <person name="Khan S.A."/>
        </authorList>
    </citation>
    <scope>NUCLEOTIDE SEQUENCE [LARGE SCALE GENOMIC DNA]</scope>
    <source>
        <strain evidence="3">DB-1506</strain>
    </source>
</reference>
<dbReference type="PANTHER" id="PTHR43236">
    <property type="entry name" value="ANTITOXIN HIGA1"/>
    <property type="match status" value="1"/>
</dbReference>
<proteinExistence type="predicted"/>
<dbReference type="InterPro" id="IPR010359">
    <property type="entry name" value="IrrE_HExxH"/>
</dbReference>
<dbReference type="Gene3D" id="1.10.10.2910">
    <property type="match status" value="1"/>
</dbReference>
<dbReference type="AlphaFoldDB" id="A0A327LV94"/>
<protein>
    <recommendedName>
        <fullName evidence="1">IrrE N-terminal-like domain-containing protein</fullName>
    </recommendedName>
</protein>
<dbReference type="PANTHER" id="PTHR43236:SF2">
    <property type="entry name" value="BLL0069 PROTEIN"/>
    <property type="match status" value="1"/>
</dbReference>